<gene>
    <name evidence="1" type="ORF">O6H91_12G035100</name>
</gene>
<accession>A0ACC2C0C7</accession>
<reference evidence="2" key="1">
    <citation type="journal article" date="2024" name="Proc. Natl. Acad. Sci. U.S.A.">
        <title>Extraordinary preservation of gene collinearity over three hundred million years revealed in homosporous lycophytes.</title>
        <authorList>
            <person name="Li C."/>
            <person name="Wickell D."/>
            <person name="Kuo L.Y."/>
            <person name="Chen X."/>
            <person name="Nie B."/>
            <person name="Liao X."/>
            <person name="Peng D."/>
            <person name="Ji J."/>
            <person name="Jenkins J."/>
            <person name="Williams M."/>
            <person name="Shu S."/>
            <person name="Plott C."/>
            <person name="Barry K."/>
            <person name="Rajasekar S."/>
            <person name="Grimwood J."/>
            <person name="Han X."/>
            <person name="Sun S."/>
            <person name="Hou Z."/>
            <person name="He W."/>
            <person name="Dai G."/>
            <person name="Sun C."/>
            <person name="Schmutz J."/>
            <person name="Leebens-Mack J.H."/>
            <person name="Li F.W."/>
            <person name="Wang L."/>
        </authorList>
    </citation>
    <scope>NUCLEOTIDE SEQUENCE [LARGE SCALE GENOMIC DNA]</scope>
    <source>
        <strain evidence="2">cv. PW_Plant_1</strain>
    </source>
</reference>
<evidence type="ECO:0000313" key="2">
    <source>
        <dbReference type="Proteomes" id="UP001162992"/>
    </source>
</evidence>
<proteinExistence type="predicted"/>
<comment type="caution">
    <text evidence="1">The sequence shown here is derived from an EMBL/GenBank/DDBJ whole genome shotgun (WGS) entry which is preliminary data.</text>
</comment>
<evidence type="ECO:0000313" key="1">
    <source>
        <dbReference type="EMBL" id="KAJ7535461.1"/>
    </source>
</evidence>
<dbReference type="EMBL" id="CM055103">
    <property type="protein sequence ID" value="KAJ7535461.1"/>
    <property type="molecule type" value="Genomic_DNA"/>
</dbReference>
<protein>
    <submittedName>
        <fullName evidence="1">Uncharacterized protein</fullName>
    </submittedName>
</protein>
<sequence length="825" mass="90918">MGDSRNRLYSTRSRVRPMFISMGSAGSRRVERAGSGHVQRVHEIPTHYSSTHPEVLGNNNGFETGDFHTDEETNFASGYARMQGYPEFKYSHGQGHAISRNSLLGTAQNHGSGYLASYPARGMAESGISLFAEGQTMDEFADKVDIEGGLPIFPSDRNPIMTSYTVTGRGNLGEDNIISPVKGSQVSGSVNFTGLMDPVFEHNGQNDIRCRSNAARDNRNFSKLPPYYSTAPAAGACVYPVDRLERENSYKDYTLWSEANAEHSHGVNSTVRSPCKRKISALANRFTGSQSVSSHMSDFPARSNAAISCSANNGRRRTGHSSPNSIFTYSGSSAGQTVAPLSALPEDLRTCFPEEAHFSQERGFLREVPIGHYESLRSDHFYETSMSDETAIQCNQESGSTGSMGTEIEHVSTNLRPGYRQTMQVETTAFPVDLWSSRTLQSVAPSANLNLTSARFAHVSSAERVPGSHGGFNNPILSCGRGNSSLQVTNSHLGSRASGNIFDDNHSTFRIGQMRALNQIPNEEVRANVSAQNLTMNRYSSESTSGMNSLSHPSSSMNLPSNSSLSDYQIRRVPPCPPWAQSRQLIHSMTIPAYSLPVPRSTSMVPLADPHSNSVSTTFRRHPSSAHFFRGPPIASSVEDHNERLPSAFFEMPVGLPLQRIYRFQASDDHHAHISGGVTEMLPVIDQREREEEFRSYEQMLMLEATTLFGGIGLQDQYSDWRLDVDNMSYEDLLALEERIGNVCTGVTEDVISKNLIRRNYSSRDVADSSTSLETEVKCSICQEEYEEGDDLGRLECGHSYHAVCVKQWLVQKNQCPVCKASAFS</sequence>
<keyword evidence="2" id="KW-1185">Reference proteome</keyword>
<organism evidence="1 2">
    <name type="scientific">Diphasiastrum complanatum</name>
    <name type="common">Issler's clubmoss</name>
    <name type="synonym">Lycopodium complanatum</name>
    <dbReference type="NCBI Taxonomy" id="34168"/>
    <lineage>
        <taxon>Eukaryota</taxon>
        <taxon>Viridiplantae</taxon>
        <taxon>Streptophyta</taxon>
        <taxon>Embryophyta</taxon>
        <taxon>Tracheophyta</taxon>
        <taxon>Lycopodiopsida</taxon>
        <taxon>Lycopodiales</taxon>
        <taxon>Lycopodiaceae</taxon>
        <taxon>Lycopodioideae</taxon>
        <taxon>Diphasiastrum</taxon>
    </lineage>
</organism>
<name>A0ACC2C0C7_DIPCM</name>
<dbReference type="Proteomes" id="UP001162992">
    <property type="component" value="Chromosome 12"/>
</dbReference>